<dbReference type="Pfam" id="PF02962">
    <property type="entry name" value="CHMI"/>
    <property type="match status" value="1"/>
</dbReference>
<dbReference type="InterPro" id="IPR014347">
    <property type="entry name" value="Tautomerase/MIF_sf"/>
</dbReference>
<evidence type="ECO:0000313" key="2">
    <source>
        <dbReference type="Proteomes" id="UP001596473"/>
    </source>
</evidence>
<comment type="caution">
    <text evidence="1">The sequence shown here is derived from an EMBL/GenBank/DDBJ whole genome shotgun (WGS) entry which is preliminary data.</text>
</comment>
<keyword evidence="2" id="KW-1185">Reference proteome</keyword>
<name>A0ABW2QY44_9NEIS</name>
<evidence type="ECO:0000313" key="1">
    <source>
        <dbReference type="EMBL" id="MFC7420616.1"/>
    </source>
</evidence>
<dbReference type="SUPFAM" id="SSF55331">
    <property type="entry name" value="Tautomerase/MIF"/>
    <property type="match status" value="1"/>
</dbReference>
<organism evidence="1 2">
    <name type="scientific">Iodobacter arcticus</name>
    <dbReference type="NCBI Taxonomy" id="590593"/>
    <lineage>
        <taxon>Bacteria</taxon>
        <taxon>Pseudomonadati</taxon>
        <taxon>Pseudomonadota</taxon>
        <taxon>Betaproteobacteria</taxon>
        <taxon>Neisseriales</taxon>
        <taxon>Chitinibacteraceae</taxon>
        <taxon>Iodobacter</taxon>
    </lineage>
</organism>
<reference evidence="2" key="1">
    <citation type="journal article" date="2019" name="Int. J. Syst. Evol. Microbiol.">
        <title>The Global Catalogue of Microorganisms (GCM) 10K type strain sequencing project: providing services to taxonomists for standard genome sequencing and annotation.</title>
        <authorList>
            <consortium name="The Broad Institute Genomics Platform"/>
            <consortium name="The Broad Institute Genome Sequencing Center for Infectious Disease"/>
            <person name="Wu L."/>
            <person name="Ma J."/>
        </authorList>
    </citation>
    <scope>NUCLEOTIDE SEQUENCE [LARGE SCALE GENOMIC DNA]</scope>
    <source>
        <strain evidence="2">CCUG 62945</strain>
    </source>
</reference>
<dbReference type="InterPro" id="IPR004220">
    <property type="entry name" value="5-COMe_2-OHmuconate_Isoase"/>
</dbReference>
<dbReference type="Gene3D" id="3.30.429.10">
    <property type="entry name" value="Macrophage Migration Inhibitory Factor"/>
    <property type="match status" value="1"/>
</dbReference>
<dbReference type="Proteomes" id="UP001596473">
    <property type="component" value="Unassembled WGS sequence"/>
</dbReference>
<dbReference type="PANTHER" id="PTHR37950:SF1">
    <property type="entry name" value="4-HYDROXYPHENYLACETATE CATABOLISM PROTEIN"/>
    <property type="match status" value="1"/>
</dbReference>
<dbReference type="RefSeq" id="WP_380188209.1">
    <property type="nucleotide sequence ID" value="NZ_JBHTBQ010000019.1"/>
</dbReference>
<dbReference type="EMBL" id="JBHTBQ010000019">
    <property type="protein sequence ID" value="MFC7420616.1"/>
    <property type="molecule type" value="Genomic_DNA"/>
</dbReference>
<sequence>MPHLNLEYSKNLSGFNPHLALQQLNNALIESGHFIESDIQSRAIGFDDFLIGNVDEGRAFIHIKLRLLSGRSAEIKKALSDALIQAIELDNPQQLEISIRAEIIDINRESYGSKNIAG</sequence>
<protein>
    <submittedName>
        <fullName evidence="1">5-carboxymethyl-2-hydroxymuconate Delta-isomerase</fullName>
    </submittedName>
</protein>
<dbReference type="CDD" id="cd00580">
    <property type="entry name" value="CHMI"/>
    <property type="match status" value="1"/>
</dbReference>
<dbReference type="PANTHER" id="PTHR37950">
    <property type="entry name" value="4-HYDROXYPHENYLACETATE CATABOLISM PROTEIN"/>
    <property type="match status" value="1"/>
</dbReference>
<proteinExistence type="predicted"/>
<gene>
    <name evidence="1" type="ORF">ACFQNF_12110</name>
</gene>
<accession>A0ABW2QY44</accession>